<gene>
    <name evidence="1" type="ORF">NB231_10653</name>
</gene>
<dbReference type="GO" id="GO:0005829">
    <property type="term" value="C:cytosol"/>
    <property type="evidence" value="ECO:0007669"/>
    <property type="project" value="TreeGrafter"/>
</dbReference>
<evidence type="ECO:0000313" key="1">
    <source>
        <dbReference type="EMBL" id="EAR22907.1"/>
    </source>
</evidence>
<dbReference type="Gene3D" id="1.20.1260.10">
    <property type="match status" value="1"/>
</dbReference>
<dbReference type="InterPro" id="IPR011882">
    <property type="entry name" value="PaaC"/>
</dbReference>
<organism evidence="1 2">
    <name type="scientific">Nitrococcus mobilis Nb-231</name>
    <dbReference type="NCBI Taxonomy" id="314278"/>
    <lineage>
        <taxon>Bacteria</taxon>
        <taxon>Pseudomonadati</taxon>
        <taxon>Pseudomonadota</taxon>
        <taxon>Gammaproteobacteria</taxon>
        <taxon>Chromatiales</taxon>
        <taxon>Ectothiorhodospiraceae</taxon>
        <taxon>Nitrococcus</taxon>
    </lineage>
</organism>
<dbReference type="Pfam" id="PF05138">
    <property type="entry name" value="PaaA_PaaC"/>
    <property type="match status" value="1"/>
</dbReference>
<dbReference type="GO" id="GO:0010124">
    <property type="term" value="P:phenylacetate catabolic process"/>
    <property type="evidence" value="ECO:0007669"/>
    <property type="project" value="InterPro"/>
</dbReference>
<dbReference type="STRING" id="314278.NB231_10653"/>
<sequence length="252" mass="27929">MNQRQALYEYLLRLGDNALILGQRLTEWIGHAPALEEELGSANIALDLIGQARGWLAYAGAVEGTGRDEDALALQRDVLDFRNALLVEQPNGHYGDTIARQYLFDAFHYPLLEALSGCADQYIAAIAAKSCKEAGYHRRRSAEWMIRLGDGTAESHAKLQRSVDTLWPYTGELFAMDEIDRTLQSAGVAADLAGVGRTWDEDVAHTLKTATLQRPAAGWMQSGGKQGRHSEQLGYILAEMQFLPRAYPDAHW</sequence>
<dbReference type="PANTHER" id="PTHR30458">
    <property type="entry name" value="PHENYLACETIC ACID DEGRADATION PROTEIN PAA"/>
    <property type="match status" value="1"/>
</dbReference>
<dbReference type="AlphaFoldDB" id="A4BNV8"/>
<dbReference type="Proteomes" id="UP000003374">
    <property type="component" value="Unassembled WGS sequence"/>
</dbReference>
<dbReference type="eggNOG" id="COG3396">
    <property type="taxonomic scope" value="Bacteria"/>
</dbReference>
<name>A4BNV8_9GAMM</name>
<dbReference type="EMBL" id="AAOF01000002">
    <property type="protein sequence ID" value="EAR22907.1"/>
    <property type="molecule type" value="Genomic_DNA"/>
</dbReference>
<dbReference type="InterPro" id="IPR052703">
    <property type="entry name" value="Aromatic_CoA_ox/epox"/>
</dbReference>
<reference evidence="1 2" key="1">
    <citation type="submission" date="2006-02" db="EMBL/GenBank/DDBJ databases">
        <authorList>
            <person name="Waterbury J."/>
            <person name="Ferriera S."/>
            <person name="Johnson J."/>
            <person name="Kravitz S."/>
            <person name="Halpern A."/>
            <person name="Remington K."/>
            <person name="Beeson K."/>
            <person name="Tran B."/>
            <person name="Rogers Y.-H."/>
            <person name="Friedman R."/>
            <person name="Venter J.C."/>
        </authorList>
    </citation>
    <scope>NUCLEOTIDE SEQUENCE [LARGE SCALE GENOMIC DNA]</scope>
    <source>
        <strain evidence="1 2">Nb-231</strain>
    </source>
</reference>
<comment type="caution">
    <text evidence="1">The sequence shown here is derived from an EMBL/GenBank/DDBJ whole genome shotgun (WGS) entry which is preliminary data.</text>
</comment>
<dbReference type="PIRSF" id="PIRSF037834">
    <property type="entry name" value="PA_CoA_Oase3"/>
    <property type="match status" value="1"/>
</dbReference>
<keyword evidence="2" id="KW-1185">Reference proteome</keyword>
<protein>
    <submittedName>
        <fullName evidence="1">Phenylacetate-CoA oxygenase, PaaI subunit</fullName>
    </submittedName>
</protein>
<dbReference type="PANTHER" id="PTHR30458:SF0">
    <property type="entry name" value="1,2-PHENYLACETYL-COA EPOXIDASE, SUBUNIT C"/>
    <property type="match status" value="1"/>
</dbReference>
<dbReference type="NCBIfam" id="TIGR02158">
    <property type="entry name" value="PA_CoA_Oxy3"/>
    <property type="match status" value="1"/>
</dbReference>
<dbReference type="InterPro" id="IPR007814">
    <property type="entry name" value="PaaA_PaaC"/>
</dbReference>
<dbReference type="HOGENOM" id="CLU_070585_0_0_6"/>
<accession>A4BNV8</accession>
<dbReference type="SUPFAM" id="SSF47240">
    <property type="entry name" value="Ferritin-like"/>
    <property type="match status" value="1"/>
</dbReference>
<dbReference type="InterPro" id="IPR009078">
    <property type="entry name" value="Ferritin-like_SF"/>
</dbReference>
<proteinExistence type="predicted"/>
<dbReference type="OrthoDB" id="9789947at2"/>
<dbReference type="RefSeq" id="WP_005002367.1">
    <property type="nucleotide sequence ID" value="NZ_CH672427.1"/>
</dbReference>
<evidence type="ECO:0000313" key="2">
    <source>
        <dbReference type="Proteomes" id="UP000003374"/>
    </source>
</evidence>
<dbReference type="InterPro" id="IPR012347">
    <property type="entry name" value="Ferritin-like"/>
</dbReference>